<organism evidence="4 5">
    <name type="scientific">Photinus pyralis</name>
    <name type="common">Common eastern firefly</name>
    <name type="synonym">Lampyris pyralis</name>
    <dbReference type="NCBI Taxonomy" id="7054"/>
    <lineage>
        <taxon>Eukaryota</taxon>
        <taxon>Metazoa</taxon>
        <taxon>Ecdysozoa</taxon>
        <taxon>Arthropoda</taxon>
        <taxon>Hexapoda</taxon>
        <taxon>Insecta</taxon>
        <taxon>Pterygota</taxon>
        <taxon>Neoptera</taxon>
        <taxon>Endopterygota</taxon>
        <taxon>Coleoptera</taxon>
        <taxon>Polyphaga</taxon>
        <taxon>Elateriformia</taxon>
        <taxon>Elateroidea</taxon>
        <taxon>Lampyridae</taxon>
        <taxon>Lampyrinae</taxon>
        <taxon>Photinus</taxon>
    </lineage>
</organism>
<protein>
    <recommendedName>
        <fullName evidence="6">TTF-type domain-containing protein</fullName>
    </recommendedName>
</protein>
<evidence type="ECO:0000259" key="3">
    <source>
        <dbReference type="Pfam" id="PF14291"/>
    </source>
</evidence>
<reference evidence="4 5" key="1">
    <citation type="journal article" date="2018" name="Elife">
        <title>Firefly genomes illuminate parallel origins of bioluminescence in beetles.</title>
        <authorList>
            <person name="Fallon T.R."/>
            <person name="Lower S.E."/>
            <person name="Chang C.H."/>
            <person name="Bessho-Uehara M."/>
            <person name="Martin G.J."/>
            <person name="Bewick A.J."/>
            <person name="Behringer M."/>
            <person name="Debat H.J."/>
            <person name="Wong I."/>
            <person name="Day J.C."/>
            <person name="Suvorov A."/>
            <person name="Silva C.J."/>
            <person name="Stanger-Hall K.F."/>
            <person name="Hall D.W."/>
            <person name="Schmitz R.J."/>
            <person name="Nelson D.R."/>
            <person name="Lewis S.M."/>
            <person name="Shigenobu S."/>
            <person name="Bybee S.M."/>
            <person name="Larracuente A.M."/>
            <person name="Oba Y."/>
            <person name="Weng J.K."/>
        </authorList>
    </citation>
    <scope>NUCLEOTIDE SEQUENCE [LARGE SCALE GENOMIC DNA]</scope>
    <source>
        <strain evidence="4">1611_PpyrPB1</strain>
        <tissue evidence="4">Whole body</tissue>
    </source>
</reference>
<name>A0A5N4B4G4_PHOPY</name>
<dbReference type="AlphaFoldDB" id="A0A5N4B4G4"/>
<dbReference type="EMBL" id="VVIM01000001">
    <property type="protein sequence ID" value="KAB0804443.1"/>
    <property type="molecule type" value="Genomic_DNA"/>
</dbReference>
<dbReference type="InterPro" id="IPR012337">
    <property type="entry name" value="RNaseH-like_sf"/>
</dbReference>
<dbReference type="Pfam" id="PF14291">
    <property type="entry name" value="DUF4371"/>
    <property type="match status" value="1"/>
</dbReference>
<dbReference type="InterPro" id="IPR025398">
    <property type="entry name" value="DUF4371"/>
</dbReference>
<dbReference type="SUPFAM" id="SSF53098">
    <property type="entry name" value="Ribonuclease H-like"/>
    <property type="match status" value="1"/>
</dbReference>
<evidence type="ECO:0000313" key="4">
    <source>
        <dbReference type="EMBL" id="KAB0804443.1"/>
    </source>
</evidence>
<dbReference type="Proteomes" id="UP000327044">
    <property type="component" value="Unassembled WGS sequence"/>
</dbReference>
<feature type="compositionally biased region" description="Basic and acidic residues" evidence="1">
    <location>
        <begin position="1"/>
        <end position="31"/>
    </location>
</feature>
<evidence type="ECO:0008006" key="6">
    <source>
        <dbReference type="Google" id="ProtNLM"/>
    </source>
</evidence>
<evidence type="ECO:0000313" key="5">
    <source>
        <dbReference type="Proteomes" id="UP000327044"/>
    </source>
</evidence>
<feature type="domain" description="HAT C-terminal dimerisation" evidence="2">
    <location>
        <begin position="745"/>
        <end position="816"/>
    </location>
</feature>
<accession>A0A5N4B4G4</accession>
<keyword evidence="5" id="KW-1185">Reference proteome</keyword>
<evidence type="ECO:0000256" key="1">
    <source>
        <dbReference type="SAM" id="MobiDB-lite"/>
    </source>
</evidence>
<dbReference type="InParanoid" id="A0A5N4B4G4"/>
<proteinExistence type="predicted"/>
<evidence type="ECO:0000259" key="2">
    <source>
        <dbReference type="Pfam" id="PF05699"/>
    </source>
</evidence>
<dbReference type="PANTHER" id="PTHR45749:SF35">
    <property type="entry name" value="AC-LIKE TRANSPOSASE-RELATED"/>
    <property type="match status" value="1"/>
</dbReference>
<sequence length="840" mass="95989">MPNRPRDTFRKHPSGWEKVQKKRKRDEENLKMKGSLDQFVTKSNSQNSNLQLSAASEPSTSSACVSVVVSDGTTNKCNQEIASIASKSEDATITENEKDSFNLSDPGTWPEFIDDATRLLLIENGPPNFPKKITFPRNSNKRQFSPKWRKFKLVNGEVCERTWLIYSKTKDLAYCFCCKVFNVGLNVTQASKMCSVGSNDWHNFSIKLQQHNSSKEHVESFVKWVDLKERLGTRSTIDAVNQKLLNMEKDHWRKVLYRIIAVVRYLAETNSAFRGRSNVPFDKHNGNFLKLIEMIGTFDDPMKEHLRRIRDEETRVHYLGSDIQNELIGLLGEATKNKILDEVRIAKYYSVILDCTPDKSHKEQISFSIRYVNITKDPPEIVERFVEFLDITDSTGEGITEVLKILLKKNGLDIMNCRGQAYDNGSNMKGKNKGVQSRVLEINKRAIYIACPAHELNLALCDMSKSVPLAMTFFGVIQRLFTLFSSSTQRWSILLKYCTNLTLKPHSTTRWESRLESVKPIRYQLGNVSDALNELANTTNEPLTNSEATSLKSHIISFEFVLSLIIWYDLLHAFNIVSKLLQSEDMKLDVALNELNGLTTFLEHYRESGFAAALKTAKDLIAELDLQEEPKFAVTRKSRNKNLNANEIEDPQEHAKNIFRTTYFLAVVDVAIRNMQCRFSELKKYAELFEFIFDIQKLQQMSETDLQASCNKLADAFQDGLSQDLDRNGLFAELNIFKHTVPDKIDSALAALNYLYPIRESYPNLTIAYRLLLTIPVTVASAERSFSRLKLIINYLRSTMTEQRLNGLAILSIESEVAQEIDIEELIDNFAAKKARKVNL</sequence>
<feature type="domain" description="DUF4371" evidence="3">
    <location>
        <begin position="233"/>
        <end position="433"/>
    </location>
</feature>
<dbReference type="Pfam" id="PF05699">
    <property type="entry name" value="Dimer_Tnp_hAT"/>
    <property type="match status" value="1"/>
</dbReference>
<dbReference type="PANTHER" id="PTHR45749">
    <property type="match status" value="1"/>
</dbReference>
<gene>
    <name evidence="4" type="ORF">PPYR_01413</name>
</gene>
<feature type="region of interest" description="Disordered" evidence="1">
    <location>
        <begin position="1"/>
        <end position="44"/>
    </location>
</feature>
<dbReference type="InterPro" id="IPR008906">
    <property type="entry name" value="HATC_C_dom"/>
</dbReference>
<comment type="caution">
    <text evidence="4">The sequence shown here is derived from an EMBL/GenBank/DDBJ whole genome shotgun (WGS) entry which is preliminary data.</text>
</comment>
<dbReference type="GO" id="GO:0046983">
    <property type="term" value="F:protein dimerization activity"/>
    <property type="evidence" value="ECO:0007669"/>
    <property type="project" value="InterPro"/>
</dbReference>